<evidence type="ECO:0000256" key="1">
    <source>
        <dbReference type="ARBA" id="ARBA00009075"/>
    </source>
</evidence>
<comment type="similarity">
    <text evidence="1">Belongs to the outer membrane porin (Opr) (TC 1.B.25) family.</text>
</comment>
<reference evidence="5 6" key="1">
    <citation type="submission" date="2015-08" db="EMBL/GenBank/DDBJ databases">
        <title>Comparative genomics of the Campylobacter concisus group.</title>
        <authorList>
            <person name="Yee E."/>
            <person name="Chapman M.H."/>
            <person name="Huynh S."/>
            <person name="Bono J.L."/>
            <person name="On S.L."/>
            <person name="St Leger J."/>
            <person name="Foster G."/>
            <person name="Parker C.T."/>
            <person name="Miller W.G."/>
        </authorList>
    </citation>
    <scope>NUCLEOTIDE SEQUENCE [LARGE SCALE GENOMIC DNA]</scope>
    <source>
        <strain evidence="5 6">RM9337</strain>
    </source>
</reference>
<keyword evidence="6" id="KW-1185">Reference proteome</keyword>
<dbReference type="Gene3D" id="2.40.160.10">
    <property type="entry name" value="Porin"/>
    <property type="match status" value="1"/>
</dbReference>
<evidence type="ECO:0000313" key="5">
    <source>
        <dbReference type="EMBL" id="MBE3608810.1"/>
    </source>
</evidence>
<name>A0AAW3ZUD2_9BACT</name>
<dbReference type="RefSeq" id="WP_170017175.1">
    <property type="nucleotide sequence ID" value="NZ_CP012545.1"/>
</dbReference>
<proteinExistence type="inferred from homology"/>
<feature type="chain" id="PRO_5043901796" evidence="4">
    <location>
        <begin position="23"/>
        <end position="471"/>
    </location>
</feature>
<keyword evidence="3 4" id="KW-0732">Signal</keyword>
<organism evidence="5 6">
    <name type="scientific">Campylobacter californiensis</name>
    <dbReference type="NCBI Taxonomy" id="1032243"/>
    <lineage>
        <taxon>Bacteria</taxon>
        <taxon>Pseudomonadati</taxon>
        <taxon>Campylobacterota</taxon>
        <taxon>Epsilonproteobacteria</taxon>
        <taxon>Campylobacterales</taxon>
        <taxon>Campylobacteraceae</taxon>
        <taxon>Campylobacter</taxon>
    </lineage>
</organism>
<evidence type="ECO:0000256" key="2">
    <source>
        <dbReference type="ARBA" id="ARBA00022448"/>
    </source>
</evidence>
<dbReference type="PROSITE" id="PS51257">
    <property type="entry name" value="PROKAR_LIPOPROTEIN"/>
    <property type="match status" value="1"/>
</dbReference>
<comment type="caution">
    <text evidence="5">The sequence shown here is derived from an EMBL/GenBank/DDBJ whole genome shotgun (WGS) entry which is preliminary data.</text>
</comment>
<dbReference type="Pfam" id="PF05538">
    <property type="entry name" value="Campylo_MOMP"/>
    <property type="match status" value="1"/>
</dbReference>
<gene>
    <name evidence="5" type="ORF">CCAL9337_08770</name>
</gene>
<accession>A0AAW3ZUD2</accession>
<dbReference type="SUPFAM" id="SSF56935">
    <property type="entry name" value="Porins"/>
    <property type="match status" value="1"/>
</dbReference>
<dbReference type="PANTHER" id="PTHR34596:SF2">
    <property type="entry name" value="CHITOPORIN"/>
    <property type="match status" value="1"/>
</dbReference>
<dbReference type="InterPro" id="IPR023614">
    <property type="entry name" value="Porin_dom_sf"/>
</dbReference>
<feature type="signal peptide" evidence="4">
    <location>
        <begin position="1"/>
        <end position="22"/>
    </location>
</feature>
<dbReference type="GO" id="GO:0015288">
    <property type="term" value="F:porin activity"/>
    <property type="evidence" value="ECO:0007669"/>
    <property type="project" value="TreeGrafter"/>
</dbReference>
<evidence type="ECO:0000256" key="3">
    <source>
        <dbReference type="ARBA" id="ARBA00022729"/>
    </source>
</evidence>
<keyword evidence="2" id="KW-0813">Transport</keyword>
<dbReference type="GO" id="GO:0016020">
    <property type="term" value="C:membrane"/>
    <property type="evidence" value="ECO:0007669"/>
    <property type="project" value="InterPro"/>
</dbReference>
<dbReference type="AlphaFoldDB" id="A0AAW3ZUD2"/>
<dbReference type="Proteomes" id="UP000650616">
    <property type="component" value="Unassembled WGS sequence"/>
</dbReference>
<dbReference type="EMBL" id="LIWG01000014">
    <property type="protein sequence ID" value="MBE3608810.1"/>
    <property type="molecule type" value="Genomic_DNA"/>
</dbReference>
<evidence type="ECO:0000256" key="4">
    <source>
        <dbReference type="SAM" id="SignalP"/>
    </source>
</evidence>
<dbReference type="InterPro" id="IPR008439">
    <property type="entry name" value="Campylo_MOMP"/>
</dbReference>
<protein>
    <submittedName>
        <fullName evidence="5">Outer membrane porin, OprD family</fullName>
    </submittedName>
</protein>
<dbReference type="PANTHER" id="PTHR34596">
    <property type="entry name" value="CHITOPORIN"/>
    <property type="match status" value="1"/>
</dbReference>
<evidence type="ECO:0000313" key="6">
    <source>
        <dbReference type="Proteomes" id="UP000650616"/>
    </source>
</evidence>
<dbReference type="InterPro" id="IPR005318">
    <property type="entry name" value="OM_porin_bac"/>
</dbReference>
<sequence length="471" mass="50712">MKLGKLSLVAAVALGCLASANAADNLAEALSNGKLSATLKATYADHTEKEGTADQNNENIFGVGVELGYVTDPLYGFRIGLTGQGWGSPFHVDQNSKMMNNKEWWANGFVLSEAYLGYAVGKTDIKAGRQYVVTPLVAGNYTRAFKEAFEGVTITNKDIPDTSLWAGWFYKFQGRSSVAMGSKIDAGKTHANDTTGRAPLFKDRVILGNLTGPNTAKFDDIYSVYIENKSLPGLKLTGAYAAVTDVELYPTTVAKNGDIDLYLAEANYVLPVADLLKLKFDLQWKGSRADGSLDAKNVNLDGDMLGVRVGVSDFYGFGASYAYTTVSDDDAVILGVGNGPGSYTAMPIRGPFIYTGFAGMDTHKFILNYDFSTIGVKGLKTALHYVTGEQDRLSKNTHGGSAFGKTAGQAAEIDGWAIQASYDIPSVKGLQASVTYTDLDRKATNASGNKEHDFGDKELWLQLSYKFNILN</sequence>